<comment type="caution">
    <text evidence="2">The sequence shown here is derived from an EMBL/GenBank/DDBJ whole genome shotgun (WGS) entry which is preliminary data.</text>
</comment>
<gene>
    <name evidence="2" type="ORF">PoB_000306000</name>
</gene>
<feature type="region of interest" description="Disordered" evidence="1">
    <location>
        <begin position="1"/>
        <end position="50"/>
    </location>
</feature>
<dbReference type="EMBL" id="BLXT01000403">
    <property type="protein sequence ID" value="GFN76554.1"/>
    <property type="molecule type" value="Genomic_DNA"/>
</dbReference>
<evidence type="ECO:0000313" key="2">
    <source>
        <dbReference type="EMBL" id="GFN76554.1"/>
    </source>
</evidence>
<evidence type="ECO:0000256" key="1">
    <source>
        <dbReference type="SAM" id="MobiDB-lite"/>
    </source>
</evidence>
<proteinExistence type="predicted"/>
<feature type="compositionally biased region" description="Basic and acidic residues" evidence="1">
    <location>
        <begin position="38"/>
        <end position="47"/>
    </location>
</feature>
<sequence>MVLDRPQPAKAAIRRNQTSPLMDPQERQRVRRPKQTWRRREDAEAKTVGRTGAALKKTRLYRVSWSSFCRDPVCPGE</sequence>
<evidence type="ECO:0000313" key="3">
    <source>
        <dbReference type="Proteomes" id="UP000735302"/>
    </source>
</evidence>
<accession>A0AAV3Y1J0</accession>
<reference evidence="2 3" key="1">
    <citation type="journal article" date="2021" name="Elife">
        <title>Chloroplast acquisition without the gene transfer in kleptoplastic sea slugs, Plakobranchus ocellatus.</title>
        <authorList>
            <person name="Maeda T."/>
            <person name="Takahashi S."/>
            <person name="Yoshida T."/>
            <person name="Shimamura S."/>
            <person name="Takaki Y."/>
            <person name="Nagai Y."/>
            <person name="Toyoda A."/>
            <person name="Suzuki Y."/>
            <person name="Arimoto A."/>
            <person name="Ishii H."/>
            <person name="Satoh N."/>
            <person name="Nishiyama T."/>
            <person name="Hasebe M."/>
            <person name="Maruyama T."/>
            <person name="Minagawa J."/>
            <person name="Obokata J."/>
            <person name="Shigenobu S."/>
        </authorList>
    </citation>
    <scope>NUCLEOTIDE SEQUENCE [LARGE SCALE GENOMIC DNA]</scope>
</reference>
<dbReference type="Proteomes" id="UP000735302">
    <property type="component" value="Unassembled WGS sequence"/>
</dbReference>
<organism evidence="2 3">
    <name type="scientific">Plakobranchus ocellatus</name>
    <dbReference type="NCBI Taxonomy" id="259542"/>
    <lineage>
        <taxon>Eukaryota</taxon>
        <taxon>Metazoa</taxon>
        <taxon>Spiralia</taxon>
        <taxon>Lophotrochozoa</taxon>
        <taxon>Mollusca</taxon>
        <taxon>Gastropoda</taxon>
        <taxon>Heterobranchia</taxon>
        <taxon>Euthyneura</taxon>
        <taxon>Panpulmonata</taxon>
        <taxon>Sacoglossa</taxon>
        <taxon>Placobranchoidea</taxon>
        <taxon>Plakobranchidae</taxon>
        <taxon>Plakobranchus</taxon>
    </lineage>
</organism>
<dbReference type="AlphaFoldDB" id="A0AAV3Y1J0"/>
<protein>
    <submittedName>
        <fullName evidence="2">Uncharacterized protein</fullName>
    </submittedName>
</protein>
<name>A0AAV3Y1J0_9GAST</name>
<keyword evidence="3" id="KW-1185">Reference proteome</keyword>